<gene>
    <name evidence="3" type="ORF">CIK64_15295</name>
</gene>
<accession>A0A2A3Z1V7</accession>
<feature type="region of interest" description="Disordered" evidence="1">
    <location>
        <begin position="1"/>
        <end position="20"/>
    </location>
</feature>
<dbReference type="Proteomes" id="UP000217564">
    <property type="component" value="Unassembled WGS sequence"/>
</dbReference>
<comment type="caution">
    <text evidence="3">The sequence shown here is derived from an EMBL/GenBank/DDBJ whole genome shotgun (WGS) entry which is preliminary data.</text>
</comment>
<evidence type="ECO:0000259" key="2">
    <source>
        <dbReference type="Pfam" id="PF05713"/>
    </source>
</evidence>
<name>A0A2A3Z1V7_BREAU</name>
<organism evidence="3 4">
    <name type="scientific">Brevibacterium aurantiacum</name>
    <dbReference type="NCBI Taxonomy" id="273384"/>
    <lineage>
        <taxon>Bacteria</taxon>
        <taxon>Bacillati</taxon>
        <taxon>Actinomycetota</taxon>
        <taxon>Actinomycetes</taxon>
        <taxon>Micrococcales</taxon>
        <taxon>Brevibacteriaceae</taxon>
        <taxon>Brevibacterium</taxon>
    </lineage>
</organism>
<dbReference type="EMBL" id="NRGP01000023">
    <property type="protein sequence ID" value="PCC45501.1"/>
    <property type="molecule type" value="Genomic_DNA"/>
</dbReference>
<reference evidence="3 4" key="1">
    <citation type="journal article" date="2017" name="Elife">
        <title>Extensive horizontal gene transfer in cheese-associated bacteria.</title>
        <authorList>
            <person name="Bonham K.S."/>
            <person name="Wolfe B.E."/>
            <person name="Dutton R.J."/>
        </authorList>
    </citation>
    <scope>NUCLEOTIDE SEQUENCE [LARGE SCALE GENOMIC DNA]</scope>
    <source>
        <strain evidence="3 4">947_7</strain>
    </source>
</reference>
<evidence type="ECO:0000313" key="3">
    <source>
        <dbReference type="EMBL" id="PCC45501.1"/>
    </source>
</evidence>
<protein>
    <recommendedName>
        <fullName evidence="2">Bacterial mobilisation domain-containing protein</fullName>
    </recommendedName>
</protein>
<sequence>MGLGSARLHDDSASHRKAPRRSELYTYPGISGSEPCAALGPAVTLDGAQCVVALGQEVKSMSERKRQPNVVGGRAVRREVTLTPVQDGQLTVAAERAGRSVPAFLVEAGLQAGGFQTETQRRESIFALFGLREQLARIGNNLNQMSRLLNTEGEVDADLRETLAVIRQKVKAVDSTVELFAAEREVP</sequence>
<feature type="domain" description="Bacterial mobilisation" evidence="2">
    <location>
        <begin position="133"/>
        <end position="170"/>
    </location>
</feature>
<dbReference type="Pfam" id="PF05713">
    <property type="entry name" value="MobC"/>
    <property type="match status" value="1"/>
</dbReference>
<dbReference type="AlphaFoldDB" id="A0A2A3Z1V7"/>
<evidence type="ECO:0000313" key="4">
    <source>
        <dbReference type="Proteomes" id="UP000217564"/>
    </source>
</evidence>
<dbReference type="InterPro" id="IPR008687">
    <property type="entry name" value="MobC"/>
</dbReference>
<proteinExistence type="predicted"/>
<evidence type="ECO:0000256" key="1">
    <source>
        <dbReference type="SAM" id="MobiDB-lite"/>
    </source>
</evidence>